<protein>
    <recommendedName>
        <fullName evidence="1">Nudix hydrolase domain-containing protein</fullName>
    </recommendedName>
</protein>
<dbReference type="InterPro" id="IPR000086">
    <property type="entry name" value="NUDIX_hydrolase_dom"/>
</dbReference>
<dbReference type="InterPro" id="IPR015797">
    <property type="entry name" value="NUDIX_hydrolase-like_dom_sf"/>
</dbReference>
<feature type="domain" description="Nudix hydrolase" evidence="1">
    <location>
        <begin position="244"/>
        <end position="378"/>
    </location>
</feature>
<reference evidence="2" key="1">
    <citation type="submission" date="2021-01" db="EMBL/GenBank/DDBJ databases">
        <authorList>
            <person name="Corre E."/>
            <person name="Pelletier E."/>
            <person name="Niang G."/>
            <person name="Scheremetjew M."/>
            <person name="Finn R."/>
            <person name="Kale V."/>
            <person name="Holt S."/>
            <person name="Cochrane G."/>
            <person name="Meng A."/>
            <person name="Brown T."/>
            <person name="Cohen L."/>
        </authorList>
    </citation>
    <scope>NUCLEOTIDE SEQUENCE</scope>
    <source>
        <strain evidence="2">CCMP2084</strain>
    </source>
</reference>
<proteinExistence type="predicted"/>
<evidence type="ECO:0000313" key="2">
    <source>
        <dbReference type="EMBL" id="CAD9827350.1"/>
    </source>
</evidence>
<evidence type="ECO:0000259" key="1">
    <source>
        <dbReference type="PROSITE" id="PS51462"/>
    </source>
</evidence>
<dbReference type="PROSITE" id="PS51462">
    <property type="entry name" value="NUDIX"/>
    <property type="match status" value="1"/>
</dbReference>
<dbReference type="SUPFAM" id="SSF55811">
    <property type="entry name" value="Nudix"/>
    <property type="match status" value="1"/>
</dbReference>
<accession>A0A7S2UQR5</accession>
<sequence>MHPLAGAAQELLLKQPVSRFTTILVVDIKDIFENHDEYKETLTKEIEDEDLTKKCGKKLLKIFQKLLLKQVIVAAQGELCAVLLKLFQALHRVDSDLISELWLLHPELSTKYINTHLVKVNPRKFSAKLNVVSKPSSNSRVSVLKHYFPIGTELTIAGDANNSFTTIAQSNDSMAPPEGYSPDYCNDLGKTLFMSQLKVEMNRSSKQYERHCIDITSDLMLVSLPPKDMEQKEETIMNVKDWSNCERHVGALVLRGNRCVLARSLSHEWKGMRIPSVVPKPDESSHAAAVRAVVEFTEVEATEVRVLKHVLPVSIYAPNGRYILVELYPLYSTEPPPDGPLEDADLEDDETPYDWYTYPNAIDKLDKPSITALQTMALNLVQAANVNLVPAKWGGVFGQESYLQDSKLSSTTPEKNNSLLEANVEEWKPTRQGDILQDVRKANNALEQRLASRKGQDGMRSAKLPVTLLSGFLGACASIQCMSSLKWSRSTLSSGIATATVNGTKKEGVPRKVWDIKGKNRLSS</sequence>
<dbReference type="EMBL" id="HBHQ01028285">
    <property type="protein sequence ID" value="CAD9827350.1"/>
    <property type="molecule type" value="Transcribed_RNA"/>
</dbReference>
<name>A0A7S2UQR5_9STRA</name>
<dbReference type="AlphaFoldDB" id="A0A7S2UQR5"/>
<organism evidence="2">
    <name type="scientific">Attheya septentrionalis</name>
    <dbReference type="NCBI Taxonomy" id="420275"/>
    <lineage>
        <taxon>Eukaryota</taxon>
        <taxon>Sar</taxon>
        <taxon>Stramenopiles</taxon>
        <taxon>Ochrophyta</taxon>
        <taxon>Bacillariophyta</taxon>
        <taxon>Coscinodiscophyceae</taxon>
        <taxon>Chaetocerotophycidae</taxon>
        <taxon>Chaetocerotales</taxon>
        <taxon>Attheyaceae</taxon>
        <taxon>Attheya</taxon>
    </lineage>
</organism>
<gene>
    <name evidence="2" type="ORF">ASEP1449_LOCUS19184</name>
</gene>